<protein>
    <recommendedName>
        <fullName evidence="2">DUF4283 domain-containing protein</fullName>
    </recommendedName>
</protein>
<dbReference type="RefSeq" id="XP_056693089.1">
    <property type="nucleotide sequence ID" value="XM_056837111.1"/>
</dbReference>
<feature type="region of interest" description="Disordered" evidence="1">
    <location>
        <begin position="461"/>
        <end position="480"/>
    </location>
</feature>
<dbReference type="RefSeq" id="XP_056693090.1">
    <property type="nucleotide sequence ID" value="XM_056837112.1"/>
</dbReference>
<evidence type="ECO:0000313" key="4">
    <source>
        <dbReference type="RefSeq" id="XP_056693089.1"/>
    </source>
</evidence>
<evidence type="ECO:0000259" key="2">
    <source>
        <dbReference type="Pfam" id="PF14111"/>
    </source>
</evidence>
<dbReference type="GeneID" id="130467953"/>
<evidence type="ECO:0000313" key="6">
    <source>
        <dbReference type="RefSeq" id="XP_056693091.1"/>
    </source>
</evidence>
<proteinExistence type="predicted"/>
<gene>
    <name evidence="4 5 6" type="primary">LOC130467953</name>
</gene>
<evidence type="ECO:0000313" key="5">
    <source>
        <dbReference type="RefSeq" id="XP_056693090.1"/>
    </source>
</evidence>
<name>A0ABM3RBV1_SPIOL</name>
<sequence length="504" mass="55153">MGRKKKAVSSTPSLGSPSVTGEKAIASVSTVPLVKTPLLEQQVTTSQNRLSAMDQQGELVSSSLVHPSAGLIPLELHNTILAYDQVLGFSGSAGNQIEALFSNLGENDVQSQIGNRGGSGTGDLEMQRRMRALASQLRENLEQNQPICAPTQPAPVAQRRLEMDGTQAPTTWSSLFQRSPLAGKGVSLKFVAPLVKEGKKLAQLQKNEVDDMTRKWLAAIVLYVVGDTPTIAAIKRFISANWVNIGTPNVFLHDDGYFIIQFDSVDDRNSVMSGGTYTFFSKPMIIKSWSPEFNFYEEVLRVIPLWVRLPNLPLNCWSGDSLSRIASLLGVPICADDCTTRQQRVSFARVLVEMDVTAILPDHIWIEDVNGQEFKQQVQYDWKPSYCHKCQLPGHNCASVAKTQVQQASKPPQVKKMWVPKKTTVPPAVIVTPSATPLNQSLVVNQSGADAGWKVATKGARSRGVPVSHNNSFRPLNEDDSYEVVVEDDVEELLDGDSGPISEC</sequence>
<dbReference type="PANTHER" id="PTHR33233">
    <property type="entry name" value="ENDONUCLEASE/EXONUCLEASE/PHOSPHATASE"/>
    <property type="match status" value="1"/>
</dbReference>
<reference evidence="3" key="1">
    <citation type="journal article" date="2021" name="Nat. Commun.">
        <title>Genomic analyses provide insights into spinach domestication and the genetic basis of agronomic traits.</title>
        <authorList>
            <person name="Cai X."/>
            <person name="Sun X."/>
            <person name="Xu C."/>
            <person name="Sun H."/>
            <person name="Wang X."/>
            <person name="Ge C."/>
            <person name="Zhang Z."/>
            <person name="Wang Q."/>
            <person name="Fei Z."/>
            <person name="Jiao C."/>
            <person name="Wang Q."/>
        </authorList>
    </citation>
    <scope>NUCLEOTIDE SEQUENCE [LARGE SCALE GENOMIC DNA]</scope>
    <source>
        <strain evidence="3">cv. Varoflay</strain>
    </source>
</reference>
<dbReference type="Proteomes" id="UP000813463">
    <property type="component" value="Chromosome 2"/>
</dbReference>
<feature type="compositionally biased region" description="Polar residues" evidence="1">
    <location>
        <begin position="8"/>
        <end position="19"/>
    </location>
</feature>
<keyword evidence="3" id="KW-1185">Reference proteome</keyword>
<dbReference type="RefSeq" id="XP_056693091.1">
    <property type="nucleotide sequence ID" value="XM_056837113.1"/>
</dbReference>
<organism evidence="3 6">
    <name type="scientific">Spinacia oleracea</name>
    <name type="common">Spinach</name>
    <dbReference type="NCBI Taxonomy" id="3562"/>
    <lineage>
        <taxon>Eukaryota</taxon>
        <taxon>Viridiplantae</taxon>
        <taxon>Streptophyta</taxon>
        <taxon>Embryophyta</taxon>
        <taxon>Tracheophyta</taxon>
        <taxon>Spermatophyta</taxon>
        <taxon>Magnoliopsida</taxon>
        <taxon>eudicotyledons</taxon>
        <taxon>Gunneridae</taxon>
        <taxon>Pentapetalae</taxon>
        <taxon>Caryophyllales</taxon>
        <taxon>Chenopodiaceae</taxon>
        <taxon>Chenopodioideae</taxon>
        <taxon>Anserineae</taxon>
        <taxon>Spinacia</taxon>
    </lineage>
</organism>
<feature type="region of interest" description="Disordered" evidence="1">
    <location>
        <begin position="1"/>
        <end position="21"/>
    </location>
</feature>
<accession>A0ABM3RBV1</accession>
<feature type="domain" description="DUF4283" evidence="2">
    <location>
        <begin position="214"/>
        <end position="295"/>
    </location>
</feature>
<evidence type="ECO:0000313" key="3">
    <source>
        <dbReference type="Proteomes" id="UP000813463"/>
    </source>
</evidence>
<dbReference type="PANTHER" id="PTHR33233:SF17">
    <property type="entry name" value="DUF4283 DOMAIN-CONTAINING PROTEIN"/>
    <property type="match status" value="1"/>
</dbReference>
<dbReference type="InterPro" id="IPR025558">
    <property type="entry name" value="DUF4283"/>
</dbReference>
<dbReference type="Pfam" id="PF14111">
    <property type="entry name" value="DUF4283"/>
    <property type="match status" value="1"/>
</dbReference>
<reference evidence="4 5" key="2">
    <citation type="submission" date="2025-05" db="UniProtKB">
        <authorList>
            <consortium name="RefSeq"/>
        </authorList>
    </citation>
    <scope>IDENTIFICATION</scope>
    <source>
        <tissue evidence="4 5">Leaf</tissue>
    </source>
</reference>
<evidence type="ECO:0000256" key="1">
    <source>
        <dbReference type="SAM" id="MobiDB-lite"/>
    </source>
</evidence>